<reference evidence="5" key="1">
    <citation type="submission" date="2023-05" db="EMBL/GenBank/DDBJ databases">
        <title>[olsenella] sp. nov., isolated from a pig farm feces dump.</title>
        <authorList>
            <person name="Chang Y.-H."/>
        </authorList>
    </citation>
    <scope>NUCLEOTIDE SEQUENCE</scope>
    <source>
        <strain evidence="5">YH-ols2217</strain>
    </source>
</reference>
<keyword evidence="2 5" id="KW-0012">Acyltransferase</keyword>
<evidence type="ECO:0000313" key="6">
    <source>
        <dbReference type="Proteomes" id="UP001431693"/>
    </source>
</evidence>
<evidence type="ECO:0000313" key="5">
    <source>
        <dbReference type="EMBL" id="MDJ1130040.1"/>
    </source>
</evidence>
<sequence>MTSQQRRDRLFEEPTPRQQRHQSLLYRFVRPILRAHCSLWFGMRVVRQPGAPDTFGGSVVVANHCCLLDSCMVACAIAPTEARFLALAENGEARVYGPVVRALGTIFTGETIGEARFMVHRCKQVLKEGNALVVFPEGNLVPYATELQPFRDGAFRIALGNGAPVVPVALVQHRRACLNRLLRRRPGFDVHVGAPLESPEPGSAKQRARSAQERARTAMEDMLDGC</sequence>
<dbReference type="SMART" id="SM00563">
    <property type="entry name" value="PlsC"/>
    <property type="match status" value="1"/>
</dbReference>
<comment type="caution">
    <text evidence="5">The sequence shown here is derived from an EMBL/GenBank/DDBJ whole genome shotgun (WGS) entry which is preliminary data.</text>
</comment>
<dbReference type="GO" id="GO:0016746">
    <property type="term" value="F:acyltransferase activity"/>
    <property type="evidence" value="ECO:0007669"/>
    <property type="project" value="UniProtKB-KW"/>
</dbReference>
<dbReference type="InterPro" id="IPR002123">
    <property type="entry name" value="Plipid/glycerol_acylTrfase"/>
</dbReference>
<dbReference type="CDD" id="cd07989">
    <property type="entry name" value="LPLAT_AGPAT-like"/>
    <property type="match status" value="1"/>
</dbReference>
<dbReference type="SUPFAM" id="SSF69593">
    <property type="entry name" value="Glycerol-3-phosphate (1)-acyltransferase"/>
    <property type="match status" value="1"/>
</dbReference>
<dbReference type="Proteomes" id="UP001431693">
    <property type="component" value="Unassembled WGS sequence"/>
</dbReference>
<evidence type="ECO:0000256" key="1">
    <source>
        <dbReference type="ARBA" id="ARBA00022679"/>
    </source>
</evidence>
<feature type="compositionally biased region" description="Basic and acidic residues" evidence="3">
    <location>
        <begin position="210"/>
        <end position="219"/>
    </location>
</feature>
<name>A0ABT6ZLV8_9ACTN</name>
<organism evidence="5 6">
    <name type="scientific">Kribbibacterium absianum</name>
    <dbReference type="NCBI Taxonomy" id="3044210"/>
    <lineage>
        <taxon>Bacteria</taxon>
        <taxon>Bacillati</taxon>
        <taxon>Actinomycetota</taxon>
        <taxon>Coriobacteriia</taxon>
        <taxon>Coriobacteriales</taxon>
        <taxon>Kribbibacteriaceae</taxon>
        <taxon>Kribbibacterium</taxon>
    </lineage>
</organism>
<keyword evidence="6" id="KW-1185">Reference proteome</keyword>
<dbReference type="EMBL" id="JASJEX010000004">
    <property type="protein sequence ID" value="MDJ1130040.1"/>
    <property type="molecule type" value="Genomic_DNA"/>
</dbReference>
<proteinExistence type="predicted"/>
<dbReference type="Pfam" id="PF01553">
    <property type="entry name" value="Acyltransferase"/>
    <property type="match status" value="1"/>
</dbReference>
<dbReference type="PANTHER" id="PTHR10434">
    <property type="entry name" value="1-ACYL-SN-GLYCEROL-3-PHOSPHATE ACYLTRANSFERASE"/>
    <property type="match status" value="1"/>
</dbReference>
<dbReference type="RefSeq" id="WP_283713190.1">
    <property type="nucleotide sequence ID" value="NZ_JASJEW010000003.1"/>
</dbReference>
<evidence type="ECO:0000256" key="2">
    <source>
        <dbReference type="ARBA" id="ARBA00023315"/>
    </source>
</evidence>
<gene>
    <name evidence="5" type="ORF">QJ043_08110</name>
</gene>
<feature type="region of interest" description="Disordered" evidence="3">
    <location>
        <begin position="192"/>
        <end position="226"/>
    </location>
</feature>
<accession>A0ABT6ZLV8</accession>
<dbReference type="PANTHER" id="PTHR10434:SF11">
    <property type="entry name" value="1-ACYL-SN-GLYCEROL-3-PHOSPHATE ACYLTRANSFERASE"/>
    <property type="match status" value="1"/>
</dbReference>
<evidence type="ECO:0000256" key="3">
    <source>
        <dbReference type="SAM" id="MobiDB-lite"/>
    </source>
</evidence>
<feature type="domain" description="Phospholipid/glycerol acyltransferase" evidence="4">
    <location>
        <begin position="58"/>
        <end position="173"/>
    </location>
</feature>
<protein>
    <submittedName>
        <fullName evidence="5">Lysophospholipid acyltransferase family protein</fullName>
    </submittedName>
</protein>
<evidence type="ECO:0000259" key="4">
    <source>
        <dbReference type="SMART" id="SM00563"/>
    </source>
</evidence>
<keyword evidence="1" id="KW-0808">Transferase</keyword>